<reference evidence="1" key="1">
    <citation type="submission" date="2020-05" db="EMBL/GenBank/DDBJ databases">
        <title>Large-scale comparative analyses of tick genomes elucidate their genetic diversity and vector capacities.</title>
        <authorList>
            <person name="Jia N."/>
            <person name="Wang J."/>
            <person name="Shi W."/>
            <person name="Du L."/>
            <person name="Sun Y."/>
            <person name="Zhan W."/>
            <person name="Jiang J."/>
            <person name="Wang Q."/>
            <person name="Zhang B."/>
            <person name="Ji P."/>
            <person name="Sakyi L.B."/>
            <person name="Cui X."/>
            <person name="Yuan T."/>
            <person name="Jiang B."/>
            <person name="Yang W."/>
            <person name="Lam T.T.-Y."/>
            <person name="Chang Q."/>
            <person name="Ding S."/>
            <person name="Wang X."/>
            <person name="Zhu J."/>
            <person name="Ruan X."/>
            <person name="Zhao L."/>
            <person name="Wei J."/>
            <person name="Que T."/>
            <person name="Du C."/>
            <person name="Cheng J."/>
            <person name="Dai P."/>
            <person name="Han X."/>
            <person name="Huang E."/>
            <person name="Gao Y."/>
            <person name="Liu J."/>
            <person name="Shao H."/>
            <person name="Ye R."/>
            <person name="Li L."/>
            <person name="Wei W."/>
            <person name="Wang X."/>
            <person name="Wang C."/>
            <person name="Yang T."/>
            <person name="Huo Q."/>
            <person name="Li W."/>
            <person name="Guo W."/>
            <person name="Chen H."/>
            <person name="Zhou L."/>
            <person name="Ni X."/>
            <person name="Tian J."/>
            <person name="Zhou Y."/>
            <person name="Sheng Y."/>
            <person name="Liu T."/>
            <person name="Pan Y."/>
            <person name="Xia L."/>
            <person name="Li J."/>
            <person name="Zhao F."/>
            <person name="Cao W."/>
        </authorList>
    </citation>
    <scope>NUCLEOTIDE SEQUENCE</scope>
    <source>
        <strain evidence="1">Hyas-2018</strain>
    </source>
</reference>
<accession>A0ACB7RPM4</accession>
<evidence type="ECO:0000313" key="1">
    <source>
        <dbReference type="EMBL" id="KAH6924445.1"/>
    </source>
</evidence>
<comment type="caution">
    <text evidence="1">The sequence shown here is derived from an EMBL/GenBank/DDBJ whole genome shotgun (WGS) entry which is preliminary data.</text>
</comment>
<name>A0ACB7RPM4_HYAAI</name>
<proteinExistence type="predicted"/>
<protein>
    <submittedName>
        <fullName evidence="1">Uncharacterized protein</fullName>
    </submittedName>
</protein>
<dbReference type="EMBL" id="CM023488">
    <property type="protein sequence ID" value="KAH6924445.1"/>
    <property type="molecule type" value="Genomic_DNA"/>
</dbReference>
<keyword evidence="2" id="KW-1185">Reference proteome</keyword>
<organism evidence="1 2">
    <name type="scientific">Hyalomma asiaticum</name>
    <name type="common">Tick</name>
    <dbReference type="NCBI Taxonomy" id="266040"/>
    <lineage>
        <taxon>Eukaryota</taxon>
        <taxon>Metazoa</taxon>
        <taxon>Ecdysozoa</taxon>
        <taxon>Arthropoda</taxon>
        <taxon>Chelicerata</taxon>
        <taxon>Arachnida</taxon>
        <taxon>Acari</taxon>
        <taxon>Parasitiformes</taxon>
        <taxon>Ixodida</taxon>
        <taxon>Ixodoidea</taxon>
        <taxon>Ixodidae</taxon>
        <taxon>Hyalomminae</taxon>
        <taxon>Hyalomma</taxon>
    </lineage>
</organism>
<dbReference type="Proteomes" id="UP000821845">
    <property type="component" value="Chromosome 8"/>
</dbReference>
<gene>
    <name evidence="1" type="ORF">HPB50_017621</name>
</gene>
<sequence length="130" mass="14844">MEVLKKKRKVIRFQVTRFTNDADKLLSSTSAIDLDECYGDAIDILQKSFGDSSALIQDHMQGLIDISPVSSEKNVRDLRRMLDSVQVHMRDLNALGVGEESYERPPLRHLLGLFEIELESRERTLDDRPG</sequence>
<evidence type="ECO:0000313" key="2">
    <source>
        <dbReference type="Proteomes" id="UP000821845"/>
    </source>
</evidence>